<sequence>MCRWQDATAYSQDNLLWPVSNFFCIFDSERRQTVWTLGLAVFCSKPCLKLAGRVESFFPETGLTIVGIGVQYPPYACKPHDLKKLALRHHRRTSALQKILAINENTGITTRSVACTLDHPLLNGPEPPTIDELSDFFLSEGVKLAVDASKKAIKEWGGDPSELTHLVATTCTNSANPGYDYHVARDLGITATVERTLLHGVGCAGGLAALRTAANIALLAAYLHKPARILVVASEIVSTLARSELESLTQHQELRIGMTLYSDGASALVLSNGIGDARGEEPLYDLLAWDSRTLPETEKDIMFDVHPNGWKVTLTPRVPVLSCTAVPPLFNSLLRRVPSLARLPQFPMAQDFDWALHPSGAKVLTGVQQLLDLTPDHLRASYDVYRNHGNSSSATLFSILDRLRQMGEGREHAVACAFGPGVTVEMCILRKSLHYNRECAMSAEYMDLFTH</sequence>
<dbReference type="InterPro" id="IPR001099">
    <property type="entry name" value="Chalcone/stilbene_synt_N"/>
</dbReference>
<evidence type="ECO:0000256" key="2">
    <source>
        <dbReference type="ARBA" id="ARBA00022679"/>
    </source>
</evidence>
<evidence type="ECO:0000313" key="6">
    <source>
        <dbReference type="EMBL" id="AMW87979.1"/>
    </source>
</evidence>
<dbReference type="AlphaFoldDB" id="A0A145YFN8"/>
<dbReference type="PANTHER" id="PTHR11877:SF46">
    <property type="entry name" value="TYPE III POLYKETIDE SYNTHASE A"/>
    <property type="match status" value="1"/>
</dbReference>
<dbReference type="InterPro" id="IPR012328">
    <property type="entry name" value="Chalcone/stilbene_synt_C"/>
</dbReference>
<dbReference type="GO" id="GO:0016747">
    <property type="term" value="F:acyltransferase activity, transferring groups other than amino-acyl groups"/>
    <property type="evidence" value="ECO:0007669"/>
    <property type="project" value="InterPro"/>
</dbReference>
<keyword evidence="3" id="KW-0012">Acyltransferase</keyword>
<feature type="domain" description="Chalcone/stilbene synthase C-terminal" evidence="5">
    <location>
        <begin position="293"/>
        <end position="430"/>
    </location>
</feature>
<dbReference type="Pfam" id="PF02797">
    <property type="entry name" value="Chal_sti_synt_C"/>
    <property type="match status" value="1"/>
</dbReference>
<dbReference type="PANTHER" id="PTHR11877">
    <property type="entry name" value="HYDROXYMETHYLGLUTARYL-COA SYNTHASE"/>
    <property type="match status" value="1"/>
</dbReference>
<organism evidence="6">
    <name type="scientific">Sporotrichum laxum</name>
    <dbReference type="NCBI Taxonomy" id="184472"/>
    <lineage>
        <taxon>Eukaryota</taxon>
        <taxon>Fungi</taxon>
        <taxon>Dikarya</taxon>
        <taxon>Basidiomycota</taxon>
        <taxon>Agaricomycotina</taxon>
        <taxon>Agaricomycotina incertae sedis</taxon>
        <taxon>Sporotrichum</taxon>
    </lineage>
</organism>
<evidence type="ECO:0000259" key="4">
    <source>
        <dbReference type="Pfam" id="PF00195"/>
    </source>
</evidence>
<dbReference type="InterPro" id="IPR011141">
    <property type="entry name" value="Polyketide_synthase_type-III"/>
</dbReference>
<dbReference type="GO" id="GO:0030639">
    <property type="term" value="P:polyketide biosynthetic process"/>
    <property type="evidence" value="ECO:0007669"/>
    <property type="project" value="TreeGrafter"/>
</dbReference>
<dbReference type="Gene3D" id="3.40.47.10">
    <property type="match status" value="2"/>
</dbReference>
<dbReference type="CDD" id="cd00831">
    <property type="entry name" value="CHS_like"/>
    <property type="match status" value="1"/>
</dbReference>
<comment type="similarity">
    <text evidence="1 3">Belongs to the thiolase-like superfamily. Chalcone/stilbene synthases family.</text>
</comment>
<gene>
    <name evidence="6" type="primary">pks1</name>
</gene>
<evidence type="ECO:0000259" key="5">
    <source>
        <dbReference type="Pfam" id="PF02797"/>
    </source>
</evidence>
<reference evidence="6" key="1">
    <citation type="journal article" date="2016" name="Appl. Microbiol. Biotechnol.">
        <title>Identification of a type III polyketide synthase involved in the biosynthesis of spirolaxine.</title>
        <authorList>
            <person name="Sun L."/>
            <person name="Wang S."/>
            <person name="Zhang S."/>
            <person name="Yu D."/>
            <person name="Qin Y."/>
            <person name="Huang H."/>
            <person name="Wang W."/>
            <person name="Zhan J."/>
        </authorList>
    </citation>
    <scope>NUCLEOTIDE SEQUENCE</scope>
    <source>
        <strain evidence="6">ATCC 15155</strain>
    </source>
</reference>
<dbReference type="EMBL" id="KU560626">
    <property type="protein sequence ID" value="AMW87979.1"/>
    <property type="molecule type" value="Genomic_DNA"/>
</dbReference>
<proteinExistence type="inferred from homology"/>
<dbReference type="InterPro" id="IPR016039">
    <property type="entry name" value="Thiolase-like"/>
</dbReference>
<name>A0A145YFN8_9BASI</name>
<dbReference type="SUPFAM" id="SSF53901">
    <property type="entry name" value="Thiolase-like"/>
    <property type="match status" value="2"/>
</dbReference>
<dbReference type="Pfam" id="PF00195">
    <property type="entry name" value="Chal_sti_synt_N"/>
    <property type="match status" value="1"/>
</dbReference>
<feature type="domain" description="Chalcone/stilbene synthase N-terminal" evidence="4">
    <location>
        <begin position="66"/>
        <end position="270"/>
    </location>
</feature>
<keyword evidence="2 3" id="KW-0808">Transferase</keyword>
<protein>
    <submittedName>
        <fullName evidence="6">Type III polyketide synthase</fullName>
    </submittedName>
</protein>
<evidence type="ECO:0000256" key="3">
    <source>
        <dbReference type="RuleBase" id="RU003633"/>
    </source>
</evidence>
<evidence type="ECO:0000256" key="1">
    <source>
        <dbReference type="ARBA" id="ARBA00005531"/>
    </source>
</evidence>
<accession>A0A145YFN8</accession>